<accession>A0A5C4RQL8</accession>
<organism evidence="6 7">
    <name type="scientific">Arenimonas terrae</name>
    <dbReference type="NCBI Taxonomy" id="2546226"/>
    <lineage>
        <taxon>Bacteria</taxon>
        <taxon>Pseudomonadati</taxon>
        <taxon>Pseudomonadota</taxon>
        <taxon>Gammaproteobacteria</taxon>
        <taxon>Lysobacterales</taxon>
        <taxon>Lysobacteraceae</taxon>
        <taxon>Arenimonas</taxon>
    </lineage>
</organism>
<keyword evidence="3" id="KW-1006">Bacterial flagellum protein export</keyword>
<dbReference type="RefSeq" id="WP_139449520.1">
    <property type="nucleotide sequence ID" value="NZ_SMDR01000003.1"/>
</dbReference>
<sequence>MSDQDQDKTEQATPYRLEEARKKGEVAKSMDLSSALVMIVSAAIVALTAPAIAMAIAGMTKRMIAVASSSPAVDGAFVARSLLSSSSLWQALAPLAIGLPVIAVAANLAQTGPMFTTHPLRPDFSRLSPATAIKRIFSMKSLWELGKILVKLSVLAAICAAFLWNLQAVTDSIASAHPKKLGAVLLDMFKTASIYVLIVIAAAAVVDLLFVRRDFKRRMKMSRRELKDEIKRRDGDQAVKAKRKQQVQELLRKIKALASVKDADVVVTNPTHFAVALRYRVGETMAPVVTAKGAGALSAQIRKIAAKSGVPIIRSPVLARALYKGCGIDAMVPADLYIALAPIYRRIWAMRDER</sequence>
<dbReference type="InterPro" id="IPR006135">
    <property type="entry name" value="T3SS_substrate_exporter"/>
</dbReference>
<dbReference type="GO" id="GO:0005886">
    <property type="term" value="C:plasma membrane"/>
    <property type="evidence" value="ECO:0007669"/>
    <property type="project" value="TreeGrafter"/>
</dbReference>
<evidence type="ECO:0000313" key="6">
    <source>
        <dbReference type="EMBL" id="TNJ33245.1"/>
    </source>
</evidence>
<evidence type="ECO:0000256" key="2">
    <source>
        <dbReference type="ARBA" id="ARBA00021622"/>
    </source>
</evidence>
<keyword evidence="3" id="KW-0813">Transport</keyword>
<evidence type="ECO:0000256" key="3">
    <source>
        <dbReference type="ARBA" id="ARBA00023225"/>
    </source>
</evidence>
<evidence type="ECO:0000256" key="1">
    <source>
        <dbReference type="ARBA" id="ARBA00010690"/>
    </source>
</evidence>
<keyword evidence="5" id="KW-1133">Transmembrane helix</keyword>
<evidence type="ECO:0000256" key="4">
    <source>
        <dbReference type="ARBA" id="ARBA00025078"/>
    </source>
</evidence>
<feature type="transmembrane region" description="Helical" evidence="5">
    <location>
        <begin position="192"/>
        <end position="211"/>
    </location>
</feature>
<name>A0A5C4RQL8_9GAMM</name>
<evidence type="ECO:0000313" key="7">
    <source>
        <dbReference type="Proteomes" id="UP000305760"/>
    </source>
</evidence>
<dbReference type="OrthoDB" id="9807950at2"/>
<dbReference type="Gene3D" id="3.40.1690.10">
    <property type="entry name" value="secretion proteins EscU"/>
    <property type="match status" value="1"/>
</dbReference>
<comment type="similarity">
    <text evidence="1">Belongs to the type III secretion exporter family.</text>
</comment>
<feature type="transmembrane region" description="Helical" evidence="5">
    <location>
        <begin position="89"/>
        <end position="109"/>
    </location>
</feature>
<gene>
    <name evidence="6" type="ORF">E1B00_13180</name>
</gene>
<evidence type="ECO:0000256" key="5">
    <source>
        <dbReference type="SAM" id="Phobius"/>
    </source>
</evidence>
<dbReference type="PRINTS" id="PR00950">
    <property type="entry name" value="TYPE3IMSPROT"/>
</dbReference>
<reference evidence="6 7" key="1">
    <citation type="submission" date="2019-03" db="EMBL/GenBank/DDBJ databases">
        <title>Arenimonas daejeonensis sp. nov., isolated from compost.</title>
        <authorList>
            <person name="Jeon C.O."/>
        </authorList>
    </citation>
    <scope>NUCLEOTIDE SEQUENCE [LARGE SCALE GENOMIC DNA]</scope>
    <source>
        <strain evidence="6 7">R29</strain>
    </source>
</reference>
<keyword evidence="5" id="KW-0472">Membrane</keyword>
<feature type="transmembrane region" description="Helical" evidence="5">
    <location>
        <begin position="148"/>
        <end position="166"/>
    </location>
</feature>
<comment type="caution">
    <text evidence="6">The sequence shown here is derived from an EMBL/GenBank/DDBJ whole genome shotgun (WGS) entry which is preliminary data.</text>
</comment>
<dbReference type="PANTHER" id="PTHR30531:SF12">
    <property type="entry name" value="FLAGELLAR BIOSYNTHETIC PROTEIN FLHB"/>
    <property type="match status" value="1"/>
</dbReference>
<dbReference type="PANTHER" id="PTHR30531">
    <property type="entry name" value="FLAGELLAR BIOSYNTHETIC PROTEIN FLHB"/>
    <property type="match status" value="1"/>
</dbReference>
<keyword evidence="7" id="KW-1185">Reference proteome</keyword>
<keyword evidence="3" id="KW-0653">Protein transport</keyword>
<dbReference type="Proteomes" id="UP000305760">
    <property type="component" value="Unassembled WGS sequence"/>
</dbReference>
<keyword evidence="5" id="KW-0812">Transmembrane</keyword>
<dbReference type="GO" id="GO:0009306">
    <property type="term" value="P:protein secretion"/>
    <property type="evidence" value="ECO:0007669"/>
    <property type="project" value="InterPro"/>
</dbReference>
<comment type="function">
    <text evidence="4">Required for formation of the rod structure in the basal body of the flagellar apparatus. Together with FliI and FliH, may constitute the export apparatus of flagellin.</text>
</comment>
<protein>
    <recommendedName>
        <fullName evidence="2">Flagellar biosynthetic protein FlhB</fullName>
    </recommendedName>
</protein>
<dbReference type="Pfam" id="PF01312">
    <property type="entry name" value="Bac_export_2"/>
    <property type="match status" value="1"/>
</dbReference>
<dbReference type="InterPro" id="IPR029025">
    <property type="entry name" value="T3SS_substrate_exporter_C"/>
</dbReference>
<dbReference type="SUPFAM" id="SSF160544">
    <property type="entry name" value="EscU C-terminal domain-like"/>
    <property type="match status" value="1"/>
</dbReference>
<proteinExistence type="inferred from homology"/>
<feature type="transmembrane region" description="Helical" evidence="5">
    <location>
        <begin position="35"/>
        <end position="57"/>
    </location>
</feature>
<dbReference type="EMBL" id="SMDR01000003">
    <property type="protein sequence ID" value="TNJ33245.1"/>
    <property type="molecule type" value="Genomic_DNA"/>
</dbReference>
<dbReference type="AlphaFoldDB" id="A0A5C4RQL8"/>